<dbReference type="Proteomes" id="UP000037931">
    <property type="component" value="Unassembled WGS sequence"/>
</dbReference>
<proteinExistence type="predicted"/>
<sequence length="134" mass="13916">MSRQRLAAATWIACLAVLFNLLAMPISGAMAPAADRSATDQLLWGSFCSASGTKLVATVIGKLEQKAPPGDDHSNMQHCWCCSGSAPLVALPGHVPQLALAPTESGPLHAALPVDSPTPRQQWPSLNPRASPAA</sequence>
<organism evidence="2 3">
    <name type="scientific">Pseudomonas asplenii</name>
    <dbReference type="NCBI Taxonomy" id="53407"/>
    <lineage>
        <taxon>Bacteria</taxon>
        <taxon>Pseudomonadati</taxon>
        <taxon>Pseudomonadota</taxon>
        <taxon>Gammaproteobacteria</taxon>
        <taxon>Pseudomonadales</taxon>
        <taxon>Pseudomonadaceae</taxon>
        <taxon>Pseudomonas</taxon>
    </lineage>
</organism>
<dbReference type="STRING" id="50340.PF66_01291"/>
<accession>A0A0M9GJA5</accession>
<gene>
    <name evidence="2" type="ORF">PF66_01291</name>
</gene>
<evidence type="ECO:0008006" key="4">
    <source>
        <dbReference type="Google" id="ProtNLM"/>
    </source>
</evidence>
<dbReference type="OrthoDB" id="6987583at2"/>
<feature type="region of interest" description="Disordered" evidence="1">
    <location>
        <begin position="108"/>
        <end position="134"/>
    </location>
</feature>
<dbReference type="EMBL" id="JSYZ01000003">
    <property type="protein sequence ID" value="KPA92610.1"/>
    <property type="molecule type" value="Genomic_DNA"/>
</dbReference>
<evidence type="ECO:0000313" key="3">
    <source>
        <dbReference type="Proteomes" id="UP000037931"/>
    </source>
</evidence>
<name>A0A0M9GJA5_9PSED</name>
<protein>
    <recommendedName>
        <fullName evidence="4">DUF2946 domain-containing protein</fullName>
    </recommendedName>
</protein>
<dbReference type="Pfam" id="PF11162">
    <property type="entry name" value="DUF2946"/>
    <property type="match status" value="1"/>
</dbReference>
<dbReference type="InterPro" id="IPR021333">
    <property type="entry name" value="DUF2946"/>
</dbReference>
<dbReference type="RefSeq" id="WP_054060497.1">
    <property type="nucleotide sequence ID" value="NZ_JSYZ01000003.1"/>
</dbReference>
<keyword evidence="3" id="KW-1185">Reference proteome</keyword>
<dbReference type="PATRIC" id="fig|50340.43.peg.4177"/>
<evidence type="ECO:0000256" key="1">
    <source>
        <dbReference type="SAM" id="MobiDB-lite"/>
    </source>
</evidence>
<evidence type="ECO:0000313" key="2">
    <source>
        <dbReference type="EMBL" id="KPA92610.1"/>
    </source>
</evidence>
<reference evidence="2 3" key="1">
    <citation type="journal article" date="2015" name="PLoS ONE">
        <title>Rice-Infecting Pseudomonas Genomes Are Highly Accessorized and Harbor Multiple Putative Virulence Mechanisms to Cause Sheath Brown Rot.</title>
        <authorList>
            <person name="Quibod I.L."/>
            <person name="Grande G."/>
            <person name="Oreiro E.G."/>
            <person name="Borja F.N."/>
            <person name="Dossa G.S."/>
            <person name="Mauleon R."/>
            <person name="Cruz C.V."/>
            <person name="Oliva R."/>
        </authorList>
    </citation>
    <scope>NUCLEOTIDE SEQUENCE [LARGE SCALE GENOMIC DNA]</scope>
    <source>
        <strain evidence="2 3">IRRI 6609</strain>
    </source>
</reference>
<comment type="caution">
    <text evidence="2">The sequence shown here is derived from an EMBL/GenBank/DDBJ whole genome shotgun (WGS) entry which is preliminary data.</text>
</comment>
<dbReference type="AlphaFoldDB" id="A0A0M9GJA5"/>